<protein>
    <recommendedName>
        <fullName evidence="6">Ubiquitin-like protease family profile domain-containing protein</fullName>
    </recommendedName>
</protein>
<dbReference type="GO" id="GO:0008234">
    <property type="term" value="F:cysteine-type peptidase activity"/>
    <property type="evidence" value="ECO:0007669"/>
    <property type="project" value="InterPro"/>
</dbReference>
<evidence type="ECO:0000256" key="2">
    <source>
        <dbReference type="ARBA" id="ARBA00022670"/>
    </source>
</evidence>
<dbReference type="SUPFAM" id="SSF54001">
    <property type="entry name" value="Cysteine proteinases"/>
    <property type="match status" value="1"/>
</dbReference>
<gene>
    <name evidence="7" type="ORF">LSALG_LOCUS22260</name>
</gene>
<dbReference type="InterPro" id="IPR003653">
    <property type="entry name" value="Peptidase_C48_C"/>
</dbReference>
<dbReference type="InterPro" id="IPR038765">
    <property type="entry name" value="Papain-like_cys_pep_sf"/>
</dbReference>
<accession>A0AA35YYP7</accession>
<dbReference type="Gene3D" id="3.40.395.10">
    <property type="entry name" value="Adenoviral Proteinase, Chain A"/>
    <property type="match status" value="1"/>
</dbReference>
<sequence>MLILSFITTIANKLLRYTMDDQPQQPPPPPPQERKKRIATQLIDSQEPQEIDFNHFGLHYGDKQIKFANECGVLTRSMISINYQTWKKVPQGELEMLWLTIKRRWNIQNNKRRGDVLKICNTAWKSYKKRLIRDFIANGRDPIPIYPYLDPDTWKTFKKERSSKEFQVISEKARANAKLQKNPARLGPHGYRGRQAQWEQEIASEGLSEELASELCKIKSQRSKDFVMGRLSKNESGSYYAPLGMQATVTKLAEVESQISRGDWVPEPGEDSLTAVLGREHPGRTRAVGHTVGLRKAMHGIDKKKRKMHAKESMDELRAKLDDVTKQVSELKAVIHDSWKQVTDNVSLKVHNSSSDSMPTLATITNPTQCKLVLPYGALDQNCATGLVFPYGDRLIHSLPLRENHMKVLIDQINKDFQSLPILVVTDEVSNLQNAVGQIIQWPRNAIILTQIQGRKQQNSTPSLPQTSVGGCTRKNTLTPMNKSKPIELLRERLKNNPLIHVVADDGILETDKFEFWVAHDEILQLLNKRTLDVTILTVWEMNLHSIACVKNKCSFLNPHKILGESCQENPEAVINYIVDVMRIQQGKQFLIAPYLQSEHWVLFVICPHNGTGYILDSIRSHVQKPVDTYYLLKKYVDTAFARYGKYTSNPISWTLAECKQQPGDWECGYYVMKWMMDFVMVEQHGFLSRTKNTICAHNVVTRSARWPPDGDIGEETRVIGTLGYLVPEYADVYSFGVVLSEHACYEAQSSGY</sequence>
<dbReference type="EMBL" id="OX465080">
    <property type="protein sequence ID" value="CAI9282630.1"/>
    <property type="molecule type" value="Genomic_DNA"/>
</dbReference>
<dbReference type="PANTHER" id="PTHR33018">
    <property type="entry name" value="OS10G0338966 PROTEIN-RELATED"/>
    <property type="match status" value="1"/>
</dbReference>
<dbReference type="Pfam" id="PF26133">
    <property type="entry name" value="DUF8039"/>
    <property type="match status" value="1"/>
</dbReference>
<comment type="similarity">
    <text evidence="1">Belongs to the peptidase C48 family.</text>
</comment>
<keyword evidence="8" id="KW-1185">Reference proteome</keyword>
<proteinExistence type="inferred from homology"/>
<feature type="region of interest" description="Disordered" evidence="5">
    <location>
        <begin position="458"/>
        <end position="477"/>
    </location>
</feature>
<name>A0AA35YYP7_LACSI</name>
<evidence type="ECO:0000256" key="4">
    <source>
        <dbReference type="SAM" id="Coils"/>
    </source>
</evidence>
<evidence type="ECO:0000256" key="1">
    <source>
        <dbReference type="ARBA" id="ARBA00005234"/>
    </source>
</evidence>
<dbReference type="InterPro" id="IPR058352">
    <property type="entry name" value="DUF8039"/>
</dbReference>
<dbReference type="PANTHER" id="PTHR33018:SF37">
    <property type="entry name" value="TRANSPOSASE TNP1_EN_SPM-LIKE DOMAIN-CONTAINING PROTEIN"/>
    <property type="match status" value="1"/>
</dbReference>
<keyword evidence="2" id="KW-0645">Protease</keyword>
<evidence type="ECO:0000313" key="8">
    <source>
        <dbReference type="Proteomes" id="UP001177003"/>
    </source>
</evidence>
<organism evidence="7 8">
    <name type="scientific">Lactuca saligna</name>
    <name type="common">Willowleaf lettuce</name>
    <dbReference type="NCBI Taxonomy" id="75948"/>
    <lineage>
        <taxon>Eukaryota</taxon>
        <taxon>Viridiplantae</taxon>
        <taxon>Streptophyta</taxon>
        <taxon>Embryophyta</taxon>
        <taxon>Tracheophyta</taxon>
        <taxon>Spermatophyta</taxon>
        <taxon>Magnoliopsida</taxon>
        <taxon>eudicotyledons</taxon>
        <taxon>Gunneridae</taxon>
        <taxon>Pentapetalae</taxon>
        <taxon>asterids</taxon>
        <taxon>campanulids</taxon>
        <taxon>Asterales</taxon>
        <taxon>Asteraceae</taxon>
        <taxon>Cichorioideae</taxon>
        <taxon>Cichorieae</taxon>
        <taxon>Lactucinae</taxon>
        <taxon>Lactuca</taxon>
    </lineage>
</organism>
<dbReference type="PROSITE" id="PS50600">
    <property type="entry name" value="ULP_PROTEASE"/>
    <property type="match status" value="1"/>
</dbReference>
<evidence type="ECO:0000256" key="5">
    <source>
        <dbReference type="SAM" id="MobiDB-lite"/>
    </source>
</evidence>
<keyword evidence="4" id="KW-0175">Coiled coil</keyword>
<dbReference type="Proteomes" id="UP001177003">
    <property type="component" value="Chromosome 4"/>
</dbReference>
<dbReference type="AlphaFoldDB" id="A0AA35YYP7"/>
<evidence type="ECO:0000313" key="7">
    <source>
        <dbReference type="EMBL" id="CAI9282630.1"/>
    </source>
</evidence>
<evidence type="ECO:0000259" key="6">
    <source>
        <dbReference type="PROSITE" id="PS50600"/>
    </source>
</evidence>
<feature type="domain" description="Ubiquitin-like protease family profile" evidence="6">
    <location>
        <begin position="500"/>
        <end position="679"/>
    </location>
</feature>
<dbReference type="GO" id="GO:0006508">
    <property type="term" value="P:proteolysis"/>
    <property type="evidence" value="ECO:0007669"/>
    <property type="project" value="UniProtKB-KW"/>
</dbReference>
<reference evidence="7" key="1">
    <citation type="submission" date="2023-04" db="EMBL/GenBank/DDBJ databases">
        <authorList>
            <person name="Vijverberg K."/>
            <person name="Xiong W."/>
            <person name="Schranz E."/>
        </authorList>
    </citation>
    <scope>NUCLEOTIDE SEQUENCE</scope>
</reference>
<feature type="coiled-coil region" evidence="4">
    <location>
        <begin position="307"/>
        <end position="334"/>
    </location>
</feature>
<dbReference type="Pfam" id="PF02902">
    <property type="entry name" value="Peptidase_C48"/>
    <property type="match status" value="1"/>
</dbReference>
<keyword evidence="3" id="KW-0378">Hydrolase</keyword>
<evidence type="ECO:0000256" key="3">
    <source>
        <dbReference type="ARBA" id="ARBA00022801"/>
    </source>
</evidence>